<sequence>MNGPKHSNASSAKRSASPVGRGRNSKPVATGAAPRPPSPTNNHHLHQRTVPRPRVLSPQPQRHEAKHGHGTSPSAPPPVAARSPSPSPLRQLDPTDSPVYQPRSSPVLRDFRSPTPEQFEEMVTQMPPDDQMELFTILQKHKMERDNFAGSTMPSFSYLEMFIYSFLLLAIVLLMAGSLVSVAVAVFYSVAFVVRKVPPSWVVQKITDTTQGMKQVVVSPI</sequence>
<dbReference type="VEuPathDB" id="FungiDB:DIURU_005610"/>
<keyword evidence="2" id="KW-0472">Membrane</keyword>
<keyword evidence="2" id="KW-0812">Transmembrane</keyword>
<dbReference type="Proteomes" id="UP000449547">
    <property type="component" value="Unassembled WGS sequence"/>
</dbReference>
<keyword evidence="4" id="KW-1185">Reference proteome</keyword>
<name>A0A642UJD9_DIURU</name>
<dbReference type="EMBL" id="SWFT01000163">
    <property type="protein sequence ID" value="KAA8896598.1"/>
    <property type="molecule type" value="Genomic_DNA"/>
</dbReference>
<evidence type="ECO:0000256" key="1">
    <source>
        <dbReference type="SAM" id="MobiDB-lite"/>
    </source>
</evidence>
<evidence type="ECO:0000313" key="4">
    <source>
        <dbReference type="Proteomes" id="UP000449547"/>
    </source>
</evidence>
<dbReference type="GeneID" id="54784261"/>
<feature type="compositionally biased region" description="Polar residues" evidence="1">
    <location>
        <begin position="1"/>
        <end position="14"/>
    </location>
</feature>
<evidence type="ECO:0000256" key="2">
    <source>
        <dbReference type="SAM" id="Phobius"/>
    </source>
</evidence>
<organism evidence="3 4">
    <name type="scientific">Diutina rugosa</name>
    <name type="common">Yeast</name>
    <name type="synonym">Candida rugosa</name>
    <dbReference type="NCBI Taxonomy" id="5481"/>
    <lineage>
        <taxon>Eukaryota</taxon>
        <taxon>Fungi</taxon>
        <taxon>Dikarya</taxon>
        <taxon>Ascomycota</taxon>
        <taxon>Saccharomycotina</taxon>
        <taxon>Pichiomycetes</taxon>
        <taxon>Debaryomycetaceae</taxon>
        <taxon>Diutina</taxon>
    </lineage>
</organism>
<accession>A0A642UJD9</accession>
<keyword evidence="2" id="KW-1133">Transmembrane helix</keyword>
<evidence type="ECO:0000313" key="3">
    <source>
        <dbReference type="EMBL" id="KAA8896598.1"/>
    </source>
</evidence>
<gene>
    <name evidence="3" type="ORF">DIURU_005610</name>
</gene>
<protein>
    <submittedName>
        <fullName evidence="3">Uncharacterized protein</fullName>
    </submittedName>
</protein>
<feature type="region of interest" description="Disordered" evidence="1">
    <location>
        <begin position="1"/>
        <end position="113"/>
    </location>
</feature>
<reference evidence="3 4" key="1">
    <citation type="submission" date="2019-07" db="EMBL/GenBank/DDBJ databases">
        <title>Genome assembly of two rare yeast pathogens: Diutina rugosa and Trichomonascus ciferrii.</title>
        <authorList>
            <person name="Mixao V."/>
            <person name="Saus E."/>
            <person name="Hansen A."/>
            <person name="Lass-Flor C."/>
            <person name="Gabaldon T."/>
        </authorList>
    </citation>
    <scope>NUCLEOTIDE SEQUENCE [LARGE SCALE GENOMIC DNA]</scope>
    <source>
        <strain evidence="3 4">CBS 613</strain>
    </source>
</reference>
<dbReference type="RefSeq" id="XP_034009458.1">
    <property type="nucleotide sequence ID" value="XM_034158612.1"/>
</dbReference>
<proteinExistence type="predicted"/>
<comment type="caution">
    <text evidence="3">The sequence shown here is derived from an EMBL/GenBank/DDBJ whole genome shotgun (WGS) entry which is preliminary data.</text>
</comment>
<feature type="transmembrane region" description="Helical" evidence="2">
    <location>
        <begin position="161"/>
        <end position="194"/>
    </location>
</feature>
<dbReference type="AlphaFoldDB" id="A0A642UJD9"/>